<dbReference type="InterPro" id="IPR023608">
    <property type="entry name" value="Transglutaminase_animal"/>
</dbReference>
<evidence type="ECO:0000256" key="1">
    <source>
        <dbReference type="ARBA" id="ARBA00005968"/>
    </source>
</evidence>
<organism evidence="4 5">
    <name type="scientific">Apodemus speciosus</name>
    <name type="common">Large Japanese field mouse</name>
    <dbReference type="NCBI Taxonomy" id="105296"/>
    <lineage>
        <taxon>Eukaryota</taxon>
        <taxon>Metazoa</taxon>
        <taxon>Chordata</taxon>
        <taxon>Craniata</taxon>
        <taxon>Vertebrata</taxon>
        <taxon>Euteleostomi</taxon>
        <taxon>Mammalia</taxon>
        <taxon>Eutheria</taxon>
        <taxon>Euarchontoglires</taxon>
        <taxon>Glires</taxon>
        <taxon>Rodentia</taxon>
        <taxon>Myomorpha</taxon>
        <taxon>Muroidea</taxon>
        <taxon>Muridae</taxon>
        <taxon>Murinae</taxon>
        <taxon>Apodemus</taxon>
    </lineage>
</organism>
<dbReference type="Gene3D" id="3.90.260.10">
    <property type="entry name" value="Transglutaminase-like"/>
    <property type="match status" value="1"/>
</dbReference>
<dbReference type="InterPro" id="IPR050779">
    <property type="entry name" value="Transglutaminase"/>
</dbReference>
<keyword evidence="5" id="KW-1185">Reference proteome</keyword>
<dbReference type="SUPFAM" id="SSF54001">
    <property type="entry name" value="Cysteine proteinases"/>
    <property type="match status" value="1"/>
</dbReference>
<evidence type="ECO:0000259" key="3">
    <source>
        <dbReference type="SMART" id="SM00460"/>
    </source>
</evidence>
<feature type="region of interest" description="Disordered" evidence="2">
    <location>
        <begin position="425"/>
        <end position="457"/>
    </location>
</feature>
<name>A0ABQ0EIE7_APOSI</name>
<gene>
    <name evidence="4" type="ORF">APTSU1_000200900</name>
</gene>
<dbReference type="InterPro" id="IPR036985">
    <property type="entry name" value="Transglutaminase-like_sf"/>
</dbReference>
<feature type="domain" description="Transglutaminase-like" evidence="3">
    <location>
        <begin position="227"/>
        <end position="320"/>
    </location>
</feature>
<accession>A0ABQ0EIE7</accession>
<dbReference type="InterPro" id="IPR013783">
    <property type="entry name" value="Ig-like_fold"/>
</dbReference>
<evidence type="ECO:0000256" key="2">
    <source>
        <dbReference type="SAM" id="MobiDB-lite"/>
    </source>
</evidence>
<dbReference type="PANTHER" id="PTHR11590:SF38">
    <property type="entry name" value="PROTEIN-GLUTAMINE GAMMA-GLUTAMYLTRANSFERASE 5"/>
    <property type="match status" value="1"/>
</dbReference>
<dbReference type="Pfam" id="PF00927">
    <property type="entry name" value="Transglut_C"/>
    <property type="match status" value="2"/>
</dbReference>
<dbReference type="PANTHER" id="PTHR11590">
    <property type="entry name" value="PROTEIN-GLUTAMINE GAMMA-GLUTAMYLTRANSFERASE"/>
    <property type="match status" value="1"/>
</dbReference>
<proteinExistence type="inferred from homology"/>
<dbReference type="SMART" id="SM00460">
    <property type="entry name" value="TGc"/>
    <property type="match status" value="1"/>
</dbReference>
<feature type="compositionally biased region" description="Polar residues" evidence="2">
    <location>
        <begin position="1"/>
        <end position="23"/>
    </location>
</feature>
<protein>
    <submittedName>
        <fullName evidence="4">Protein-glutamine gamma-glutamyltransferase 5</fullName>
    </submittedName>
</protein>
<dbReference type="Pfam" id="PF00868">
    <property type="entry name" value="Transglut_N"/>
    <property type="match status" value="1"/>
</dbReference>
<dbReference type="Proteomes" id="UP001623349">
    <property type="component" value="Unassembled WGS sequence"/>
</dbReference>
<feature type="region of interest" description="Disordered" evidence="2">
    <location>
        <begin position="1"/>
        <end position="26"/>
    </location>
</feature>
<dbReference type="Pfam" id="PF01841">
    <property type="entry name" value="Transglut_core"/>
    <property type="match status" value="1"/>
</dbReference>
<dbReference type="Gene3D" id="2.60.40.10">
    <property type="entry name" value="Immunoglobulins"/>
    <property type="match status" value="2"/>
</dbReference>
<dbReference type="InterPro" id="IPR001102">
    <property type="entry name" value="Transglutaminase_N"/>
</dbReference>
<dbReference type="EMBL" id="BAAFST010000002">
    <property type="protein sequence ID" value="GAB1286779.1"/>
    <property type="molecule type" value="Genomic_DNA"/>
</dbReference>
<dbReference type="InterPro" id="IPR014756">
    <property type="entry name" value="Ig_E-set"/>
</dbReference>
<dbReference type="InterPro" id="IPR002931">
    <property type="entry name" value="Transglutaminase-like"/>
</dbReference>
<dbReference type="InterPro" id="IPR038765">
    <property type="entry name" value="Papain-like_cys_pep_sf"/>
</dbReference>
<dbReference type="InterPro" id="IPR013808">
    <property type="entry name" value="Transglutaminase_AS"/>
</dbReference>
<sequence>MAQGAAPSQDSRWPSPDLQSSRNNVRHHTEEISVDRLVVRPGQAFCITLYFKSRGFQPGMDSITFVAETGPLPDLAKGTRAGQLPGTDAVYMESEPQRQEYVVTIMASSTKGARVGSAHAPGTMGSKQILNNLLRTKWTEWTFEENIIDICLELLEKSLNFQVDPSTDCALRGSPVYTSRVVCAMINSNDDNGVLNGNWSENYVDGMNPAEWTGSVAILKQWHATGCQPVRYGQCWVFAAVMCTVMRCLGIPTRVITNFDSGHDTDGNLIIDEYYDNTGRILENMKKDTVWNFHVWNECWMARKDLPPGYGGWQVLDATPQETSNGFYCCGPASVKAIKEGEVDLKYDTRFAFSMVNADCMSWLVYGGKEQKLHQETATVGNFISTKSIQSDERDDITESYKYEEGSLQEREVFLKALQKLQAARSQGPHRANLNPFSSVPPRQDSARNPNTPSLRPSDVLQVSLKFELLDSPKMGQDINFVLLAVNMSPQFKDLKLNLSAQSLLHDGSPLAPFWQDTAFITLFPEEEKTFPCKILYSQYSQYLSTDKLIRISALGEEKNSPEKILVNKIITLTFPGITINVLGAAFVNQPLTVQVVFSNPLSEPVEDCVLTLEGSGLFRKQQRVLIGVLKPHHKASITLKTVPFKSGQRQIQANLSSNRFKDIKGYKNVYVDLGL</sequence>
<dbReference type="PROSITE" id="PS00547">
    <property type="entry name" value="TRANSGLUTAMINASES"/>
    <property type="match status" value="1"/>
</dbReference>
<evidence type="ECO:0000313" key="5">
    <source>
        <dbReference type="Proteomes" id="UP001623349"/>
    </source>
</evidence>
<comment type="caution">
    <text evidence="4">The sequence shown here is derived from an EMBL/GenBank/DDBJ whole genome shotgun (WGS) entry which is preliminary data.</text>
</comment>
<evidence type="ECO:0000313" key="4">
    <source>
        <dbReference type="EMBL" id="GAB1286779.1"/>
    </source>
</evidence>
<comment type="similarity">
    <text evidence="1">Belongs to the transglutaminase superfamily. Transglutaminase family.</text>
</comment>
<reference evidence="4 5" key="1">
    <citation type="submission" date="2024-08" db="EMBL/GenBank/DDBJ databases">
        <title>The draft genome of Apodemus speciosus.</title>
        <authorList>
            <person name="Nabeshima K."/>
            <person name="Suzuki S."/>
            <person name="Onuma M."/>
        </authorList>
    </citation>
    <scope>NUCLEOTIDE SEQUENCE [LARGE SCALE GENOMIC DNA]</scope>
    <source>
        <strain evidence="4">IB14-021</strain>
    </source>
</reference>
<dbReference type="SUPFAM" id="SSF49309">
    <property type="entry name" value="Transglutaminase, two C-terminal domains"/>
    <property type="match status" value="2"/>
</dbReference>
<dbReference type="InterPro" id="IPR008958">
    <property type="entry name" value="Transglutaminase_C"/>
</dbReference>
<dbReference type="PIRSF" id="PIRSF000459">
    <property type="entry name" value="TGM_EBP42"/>
    <property type="match status" value="1"/>
</dbReference>
<dbReference type="InterPro" id="IPR036238">
    <property type="entry name" value="Transglutaminase_C_sf"/>
</dbReference>
<dbReference type="SUPFAM" id="SSF81296">
    <property type="entry name" value="E set domains"/>
    <property type="match status" value="1"/>
</dbReference>